<dbReference type="AlphaFoldDB" id="B9RVG6"/>
<sequence length="139" mass="15844">MVGTAVAVKRKLLPRDILPLSLAKFSRIVLPLAPSEVLVLRGNNFSLRKRPDIGARLEMLTMVESEEILNAVNKFYSNIMLPQVSKLLDPCGSPWKIWIEKLDEYTSIPDAQLEEVRSAWHLWKEKFQTRNSVASVVNQ</sequence>
<evidence type="ECO:0000313" key="2">
    <source>
        <dbReference type="Proteomes" id="UP000008311"/>
    </source>
</evidence>
<dbReference type="STRING" id="3988.B9RVG6"/>
<keyword evidence="2" id="KW-1185">Reference proteome</keyword>
<dbReference type="eggNOG" id="KOG2553">
    <property type="taxonomic scope" value="Eukaryota"/>
</dbReference>
<accession>B9RVG6</accession>
<name>B9RVG6_RICCO</name>
<evidence type="ECO:0000313" key="1">
    <source>
        <dbReference type="EMBL" id="EEF44667.1"/>
    </source>
</evidence>
<dbReference type="Gene3D" id="3.30.70.660">
    <property type="entry name" value="Pseudouridine synthase I, catalytic domain, C-terminal subdomain"/>
    <property type="match status" value="1"/>
</dbReference>
<proteinExistence type="predicted"/>
<dbReference type="Proteomes" id="UP000008311">
    <property type="component" value="Unassembled WGS sequence"/>
</dbReference>
<dbReference type="GO" id="GO:0009982">
    <property type="term" value="F:pseudouridine synthase activity"/>
    <property type="evidence" value="ECO:0007669"/>
    <property type="project" value="InterPro"/>
</dbReference>
<reference evidence="2" key="1">
    <citation type="journal article" date="2010" name="Nat. Biotechnol.">
        <title>Draft genome sequence of the oilseed species Ricinus communis.</title>
        <authorList>
            <person name="Chan A.P."/>
            <person name="Crabtree J."/>
            <person name="Zhao Q."/>
            <person name="Lorenzi H."/>
            <person name="Orvis J."/>
            <person name="Puiu D."/>
            <person name="Melake-Berhan A."/>
            <person name="Jones K.M."/>
            <person name="Redman J."/>
            <person name="Chen G."/>
            <person name="Cahoon E.B."/>
            <person name="Gedil M."/>
            <person name="Stanke M."/>
            <person name="Haas B.J."/>
            <person name="Wortman J.R."/>
            <person name="Fraser-Liggett C.M."/>
            <person name="Ravel J."/>
            <person name="Rabinowicz P.D."/>
        </authorList>
    </citation>
    <scope>NUCLEOTIDE SEQUENCE [LARGE SCALE GENOMIC DNA]</scope>
    <source>
        <strain evidence="2">cv. Hale</strain>
    </source>
</reference>
<gene>
    <name evidence="1" type="ORF">RCOM_1135690</name>
</gene>
<organism evidence="1 2">
    <name type="scientific">Ricinus communis</name>
    <name type="common">Castor bean</name>
    <dbReference type="NCBI Taxonomy" id="3988"/>
    <lineage>
        <taxon>Eukaryota</taxon>
        <taxon>Viridiplantae</taxon>
        <taxon>Streptophyta</taxon>
        <taxon>Embryophyta</taxon>
        <taxon>Tracheophyta</taxon>
        <taxon>Spermatophyta</taxon>
        <taxon>Magnoliopsida</taxon>
        <taxon>eudicotyledons</taxon>
        <taxon>Gunneridae</taxon>
        <taxon>Pentapetalae</taxon>
        <taxon>rosids</taxon>
        <taxon>fabids</taxon>
        <taxon>Malpighiales</taxon>
        <taxon>Euphorbiaceae</taxon>
        <taxon>Acalyphoideae</taxon>
        <taxon>Acalypheae</taxon>
        <taxon>Ricinus</taxon>
    </lineage>
</organism>
<protein>
    <submittedName>
        <fullName evidence="1">Uncharacterized protein</fullName>
    </submittedName>
</protein>
<dbReference type="InParanoid" id="B9RVG6"/>
<dbReference type="InterPro" id="IPR020095">
    <property type="entry name" value="PsdUridine_synth_TruA_C"/>
</dbReference>
<dbReference type="GO" id="GO:0003723">
    <property type="term" value="F:RNA binding"/>
    <property type="evidence" value="ECO:0007669"/>
    <property type="project" value="InterPro"/>
</dbReference>
<dbReference type="EMBL" id="EQ973820">
    <property type="protein sequence ID" value="EEF44667.1"/>
    <property type="molecule type" value="Genomic_DNA"/>
</dbReference>